<organism evidence="2 3">
    <name type="scientific">Gemmatirosa kalamazoonensis</name>
    <dbReference type="NCBI Taxonomy" id="861299"/>
    <lineage>
        <taxon>Bacteria</taxon>
        <taxon>Pseudomonadati</taxon>
        <taxon>Gemmatimonadota</taxon>
        <taxon>Gemmatimonadia</taxon>
        <taxon>Gemmatimonadales</taxon>
        <taxon>Gemmatimonadaceae</taxon>
        <taxon>Gemmatirosa</taxon>
    </lineage>
</organism>
<dbReference type="KEGG" id="gba:J421_0591"/>
<protein>
    <recommendedName>
        <fullName evidence="1">Ribbon-helix-helix protein CopG domain-containing protein</fullName>
    </recommendedName>
</protein>
<dbReference type="InterPro" id="IPR010985">
    <property type="entry name" value="Ribbon_hlx_hlx"/>
</dbReference>
<keyword evidence="3" id="KW-1185">Reference proteome</keyword>
<dbReference type="PATRIC" id="fig|861299.3.peg.603"/>
<dbReference type="InterPro" id="IPR013321">
    <property type="entry name" value="Arc_rbn_hlx_hlx"/>
</dbReference>
<dbReference type="RefSeq" id="WP_025409672.1">
    <property type="nucleotide sequence ID" value="NZ_CP007128.1"/>
</dbReference>
<feature type="domain" description="Ribbon-helix-helix protein CopG" evidence="1">
    <location>
        <begin position="6"/>
        <end position="44"/>
    </location>
</feature>
<dbReference type="InParanoid" id="W0RFG6"/>
<dbReference type="STRING" id="861299.J421_0591"/>
<dbReference type="HOGENOM" id="CLU_2586142_0_0_0"/>
<dbReference type="EMBL" id="CP007128">
    <property type="protein sequence ID" value="AHG88128.1"/>
    <property type="molecule type" value="Genomic_DNA"/>
</dbReference>
<dbReference type="SUPFAM" id="SSF47598">
    <property type="entry name" value="Ribbon-helix-helix"/>
    <property type="match status" value="1"/>
</dbReference>
<evidence type="ECO:0000313" key="2">
    <source>
        <dbReference type="EMBL" id="AHG88128.1"/>
    </source>
</evidence>
<dbReference type="AlphaFoldDB" id="W0RFG6"/>
<accession>W0RFG6</accession>
<dbReference type="InterPro" id="IPR002145">
    <property type="entry name" value="CopG"/>
</dbReference>
<name>W0RFG6_9BACT</name>
<dbReference type="Proteomes" id="UP000019151">
    <property type="component" value="Chromosome"/>
</dbReference>
<evidence type="ECO:0000259" key="1">
    <source>
        <dbReference type="Pfam" id="PF01402"/>
    </source>
</evidence>
<dbReference type="Gene3D" id="1.10.1220.10">
    <property type="entry name" value="Met repressor-like"/>
    <property type="match status" value="1"/>
</dbReference>
<dbReference type="GO" id="GO:0006355">
    <property type="term" value="P:regulation of DNA-templated transcription"/>
    <property type="evidence" value="ECO:0007669"/>
    <property type="project" value="InterPro"/>
</dbReference>
<evidence type="ECO:0000313" key="3">
    <source>
        <dbReference type="Proteomes" id="UP000019151"/>
    </source>
</evidence>
<dbReference type="CDD" id="cd22231">
    <property type="entry name" value="RHH_NikR_HicB-like"/>
    <property type="match status" value="1"/>
</dbReference>
<dbReference type="eggNOG" id="COG0864">
    <property type="taxonomic scope" value="Bacteria"/>
</dbReference>
<gene>
    <name evidence="2" type="ORF">J421_0591</name>
</gene>
<reference evidence="2 3" key="1">
    <citation type="journal article" date="2014" name="Genome Announc.">
        <title>Genome Sequence and Methylome of Soil Bacterium Gemmatirosa kalamazoonensis KBS708T, a Member of the Rarely Cultivated Gemmatimonadetes Phylum.</title>
        <authorList>
            <person name="Debruyn J.M."/>
            <person name="Radosevich M."/>
            <person name="Wommack K.E."/>
            <person name="Polson S.W."/>
            <person name="Hauser L.J."/>
            <person name="Fawaz M.N."/>
            <person name="Korlach J."/>
            <person name="Tsai Y.C."/>
        </authorList>
    </citation>
    <scope>NUCLEOTIDE SEQUENCE [LARGE SCALE GENOMIC DNA]</scope>
    <source>
        <strain evidence="2 3">KBS708</strain>
    </source>
</reference>
<proteinExistence type="predicted"/>
<dbReference type="Pfam" id="PF01402">
    <property type="entry name" value="RHH_1"/>
    <property type="match status" value="1"/>
</dbReference>
<sequence>MPKLKVAVTLERRLLDELDALVDAREYPNRSQAIEAALADALARRARTRLAAECAKLDPAEERALAEEGMGVEAWPEY</sequence>